<gene>
    <name evidence="2" type="ORF">F8566_29235</name>
</gene>
<evidence type="ECO:0000256" key="1">
    <source>
        <dbReference type="SAM" id="Phobius"/>
    </source>
</evidence>
<accession>A0A6H9YPF6</accession>
<organism evidence="2 3">
    <name type="scientific">Actinomadura rudentiformis</name>
    <dbReference type="NCBI Taxonomy" id="359158"/>
    <lineage>
        <taxon>Bacteria</taxon>
        <taxon>Bacillati</taxon>
        <taxon>Actinomycetota</taxon>
        <taxon>Actinomycetes</taxon>
        <taxon>Streptosporangiales</taxon>
        <taxon>Thermomonosporaceae</taxon>
        <taxon>Actinomadura</taxon>
    </lineage>
</organism>
<evidence type="ECO:0000313" key="2">
    <source>
        <dbReference type="EMBL" id="KAB2344701.1"/>
    </source>
</evidence>
<dbReference type="OrthoDB" id="3436943at2"/>
<feature type="transmembrane region" description="Helical" evidence="1">
    <location>
        <begin position="120"/>
        <end position="137"/>
    </location>
</feature>
<feature type="transmembrane region" description="Helical" evidence="1">
    <location>
        <begin position="91"/>
        <end position="114"/>
    </location>
</feature>
<dbReference type="AlphaFoldDB" id="A0A6H9YPF6"/>
<sequence>MARRDAVKVSVVWAAVGWTALYVASKVHLALEERLGVTGGPHVAADSYRDYGPGEVARAQWANAALGLLIVGVLVAALFTARHRWPRRILLAVLAVCTAMAAAGAIGMLGGAIFTERGGAVFGGYCAVWAVLLFLAGRDVHRRRAG</sequence>
<feature type="transmembrane region" description="Helical" evidence="1">
    <location>
        <begin position="61"/>
        <end position="79"/>
    </location>
</feature>
<keyword evidence="3" id="KW-1185">Reference proteome</keyword>
<proteinExistence type="predicted"/>
<reference evidence="2 3" key="1">
    <citation type="submission" date="2019-09" db="EMBL/GenBank/DDBJ databases">
        <title>Actinomadura physcomitrii sp. nov., a novel actinomycete isolated from moss [Physcomitrium sphaericum (Ludw) Fuernr].</title>
        <authorList>
            <person name="Zhuang X."/>
            <person name="Liu C."/>
        </authorList>
    </citation>
    <scope>NUCLEOTIDE SEQUENCE [LARGE SCALE GENOMIC DNA]</scope>
    <source>
        <strain evidence="2 3">HMC1</strain>
    </source>
</reference>
<dbReference type="Proteomes" id="UP000468735">
    <property type="component" value="Unassembled WGS sequence"/>
</dbReference>
<keyword evidence="1" id="KW-1133">Transmembrane helix</keyword>
<evidence type="ECO:0000313" key="3">
    <source>
        <dbReference type="Proteomes" id="UP000468735"/>
    </source>
</evidence>
<dbReference type="RefSeq" id="WP_151565069.1">
    <property type="nucleotide sequence ID" value="NZ_WBMT01000015.1"/>
</dbReference>
<feature type="transmembrane region" description="Helical" evidence="1">
    <location>
        <begin position="7"/>
        <end position="25"/>
    </location>
</feature>
<protein>
    <submittedName>
        <fullName evidence="2">Uncharacterized protein</fullName>
    </submittedName>
</protein>
<name>A0A6H9YPF6_9ACTN</name>
<dbReference type="EMBL" id="WBMT01000015">
    <property type="protein sequence ID" value="KAB2344701.1"/>
    <property type="molecule type" value="Genomic_DNA"/>
</dbReference>
<keyword evidence="1" id="KW-0472">Membrane</keyword>
<keyword evidence="1" id="KW-0812">Transmembrane</keyword>
<comment type="caution">
    <text evidence="2">The sequence shown here is derived from an EMBL/GenBank/DDBJ whole genome shotgun (WGS) entry which is preliminary data.</text>
</comment>